<dbReference type="PANTHER" id="PTHR22932:SF1">
    <property type="entry name" value="CO-CHAPERONE PROTEIN DAF-41"/>
    <property type="match status" value="1"/>
</dbReference>
<evidence type="ECO:0000313" key="8">
    <source>
        <dbReference type="Proteomes" id="UP000434957"/>
    </source>
</evidence>
<dbReference type="Pfam" id="PF04969">
    <property type="entry name" value="CS"/>
    <property type="match status" value="1"/>
</dbReference>
<dbReference type="InterPro" id="IPR008978">
    <property type="entry name" value="HSP20-like_chaperone"/>
</dbReference>
<dbReference type="OrthoDB" id="1564555at2759"/>
<organism evidence="5 7">
    <name type="scientific">Phytophthora rubi</name>
    <dbReference type="NCBI Taxonomy" id="129364"/>
    <lineage>
        <taxon>Eukaryota</taxon>
        <taxon>Sar</taxon>
        <taxon>Stramenopiles</taxon>
        <taxon>Oomycota</taxon>
        <taxon>Peronosporomycetes</taxon>
        <taxon>Peronosporales</taxon>
        <taxon>Peronosporaceae</taxon>
        <taxon>Phytophthora</taxon>
    </lineage>
</organism>
<dbReference type="Proteomes" id="UP000435112">
    <property type="component" value="Unassembled WGS sequence"/>
</dbReference>
<evidence type="ECO:0000313" key="7">
    <source>
        <dbReference type="Proteomes" id="UP000429607"/>
    </source>
</evidence>
<dbReference type="Proteomes" id="UP000429607">
    <property type="component" value="Unassembled WGS sequence"/>
</dbReference>
<proteinExistence type="inferred from homology"/>
<dbReference type="PROSITE" id="PS51203">
    <property type="entry name" value="CS"/>
    <property type="match status" value="1"/>
</dbReference>
<protein>
    <recommendedName>
        <fullName evidence="3">CS domain-containing protein</fullName>
    </recommendedName>
</protein>
<dbReference type="GO" id="GO:0051087">
    <property type="term" value="F:protein-folding chaperone binding"/>
    <property type="evidence" value="ECO:0007669"/>
    <property type="project" value="TreeGrafter"/>
</dbReference>
<evidence type="ECO:0000256" key="1">
    <source>
        <dbReference type="ARBA" id="ARBA00025733"/>
    </source>
</evidence>
<comment type="caution">
    <text evidence="5">The sequence shown here is derived from an EMBL/GenBank/DDBJ whole genome shotgun (WGS) entry which is preliminary data.</text>
</comment>
<dbReference type="EMBL" id="QXFT01001142">
    <property type="protein sequence ID" value="KAE9327555.1"/>
    <property type="molecule type" value="Genomic_DNA"/>
</dbReference>
<dbReference type="GO" id="GO:0005829">
    <property type="term" value="C:cytosol"/>
    <property type="evidence" value="ECO:0007669"/>
    <property type="project" value="TreeGrafter"/>
</dbReference>
<dbReference type="GO" id="GO:0051131">
    <property type="term" value="P:chaperone-mediated protein complex assembly"/>
    <property type="evidence" value="ECO:0007669"/>
    <property type="project" value="TreeGrafter"/>
</dbReference>
<dbReference type="PANTHER" id="PTHR22932">
    <property type="entry name" value="TELOMERASE-BINDING PROTEIN P23 HSP90 CO-CHAPERONE"/>
    <property type="match status" value="1"/>
</dbReference>
<comment type="similarity">
    <text evidence="1">Belongs to the p23/wos2 family.</text>
</comment>
<evidence type="ECO:0000256" key="2">
    <source>
        <dbReference type="SAM" id="MobiDB-lite"/>
    </source>
</evidence>
<reference evidence="7 9" key="1">
    <citation type="submission" date="2018-09" db="EMBL/GenBank/DDBJ databases">
        <title>Genomic investigation of the strawberry pathogen Phytophthora fragariae indicates pathogenicity is determined by transcriptional variation in three key races.</title>
        <authorList>
            <person name="Adams T.M."/>
            <person name="Armitage A.D."/>
            <person name="Sobczyk M.K."/>
            <person name="Bates H.J."/>
            <person name="Dunwell J.M."/>
            <person name="Nellist C.F."/>
            <person name="Harrison R.J."/>
        </authorList>
    </citation>
    <scope>NUCLEOTIDE SEQUENCE [LARGE SCALE GENOMIC DNA]</scope>
    <source>
        <strain evidence="5 7">SCRP249</strain>
        <strain evidence="4 9">SCRP324</strain>
        <strain evidence="6 8">SCRP333</strain>
    </source>
</reference>
<evidence type="ECO:0000259" key="3">
    <source>
        <dbReference type="PROSITE" id="PS51203"/>
    </source>
</evidence>
<evidence type="ECO:0000313" key="5">
    <source>
        <dbReference type="EMBL" id="KAE9014249.1"/>
    </source>
</evidence>
<dbReference type="GO" id="GO:0006457">
    <property type="term" value="P:protein folding"/>
    <property type="evidence" value="ECO:0007669"/>
    <property type="project" value="TreeGrafter"/>
</dbReference>
<evidence type="ECO:0000313" key="6">
    <source>
        <dbReference type="EMBL" id="KAE9327555.1"/>
    </source>
</evidence>
<dbReference type="EMBL" id="QXFU01001145">
    <property type="protein sequence ID" value="KAE9009492.1"/>
    <property type="molecule type" value="Genomic_DNA"/>
</dbReference>
<keyword evidence="8" id="KW-1185">Reference proteome</keyword>
<gene>
    <name evidence="5" type="ORF">PR001_g15187</name>
    <name evidence="4" type="ORF">PR002_g15602</name>
    <name evidence="6" type="ORF">PR003_g15992</name>
</gene>
<dbReference type="FunFam" id="2.60.40.790:FF:000039">
    <property type="entry name" value="CS domain containing protein"/>
    <property type="match status" value="1"/>
</dbReference>
<feature type="compositionally biased region" description="Acidic residues" evidence="2">
    <location>
        <begin position="151"/>
        <end position="165"/>
    </location>
</feature>
<name>A0A6A3L5E8_9STRA</name>
<accession>A0A6A3L5E8</accession>
<feature type="domain" description="CS" evidence="3">
    <location>
        <begin position="6"/>
        <end position="96"/>
    </location>
</feature>
<dbReference type="GO" id="GO:0051879">
    <property type="term" value="F:Hsp90 protein binding"/>
    <property type="evidence" value="ECO:0007669"/>
    <property type="project" value="InterPro"/>
</dbReference>
<dbReference type="AlphaFoldDB" id="A0A6A3L5E8"/>
<dbReference type="GO" id="GO:0005634">
    <property type="term" value="C:nucleus"/>
    <property type="evidence" value="ECO:0007669"/>
    <property type="project" value="TreeGrafter"/>
</dbReference>
<dbReference type="InterPro" id="IPR045250">
    <property type="entry name" value="p23-like"/>
</dbReference>
<dbReference type="Proteomes" id="UP000434957">
    <property type="component" value="Unassembled WGS sequence"/>
</dbReference>
<evidence type="ECO:0000313" key="9">
    <source>
        <dbReference type="Proteomes" id="UP000435112"/>
    </source>
</evidence>
<feature type="region of interest" description="Disordered" evidence="2">
    <location>
        <begin position="146"/>
        <end position="171"/>
    </location>
</feature>
<dbReference type="Gene3D" id="2.60.40.790">
    <property type="match status" value="1"/>
</dbReference>
<dbReference type="InterPro" id="IPR007052">
    <property type="entry name" value="CS_dom"/>
</dbReference>
<dbReference type="CDD" id="cd06465">
    <property type="entry name" value="p23_hB-ind1_like"/>
    <property type="match status" value="1"/>
</dbReference>
<evidence type="ECO:0000313" key="4">
    <source>
        <dbReference type="EMBL" id="KAE9009492.1"/>
    </source>
</evidence>
<dbReference type="EMBL" id="QXFV01001132">
    <property type="protein sequence ID" value="KAE9014249.1"/>
    <property type="molecule type" value="Genomic_DNA"/>
</dbReference>
<sequence length="171" mass="19531">MSETKALWAPVKWAQRKEALYVTVDLPDVKDEKVSLTSKQLTFKGTSNGQLYEVTLDLFKEVDVEHQDSIWAKTDRNLHFHIVKKNQDEEFWPRLLADKHLEKTNVKTDWSKFVDEDEDEEQEGFDMSALNGGGGFDINQMMAAQNAAGMMEEEASDSDDEDMPDLDPNGQ</sequence>
<dbReference type="SUPFAM" id="SSF49764">
    <property type="entry name" value="HSP20-like chaperones"/>
    <property type="match status" value="1"/>
</dbReference>